<feature type="binding site" evidence="5">
    <location>
        <position position="99"/>
    </location>
    <ligand>
        <name>Mg(2+)</name>
        <dbReference type="ChEBI" id="CHEBI:18420"/>
    </ligand>
</feature>
<comment type="cofactor">
    <cofactor evidence="5">
        <name>Mg(2+)</name>
        <dbReference type="ChEBI" id="CHEBI:18420"/>
    </cofactor>
</comment>
<keyword evidence="4 5" id="KW-0378">Hydrolase</keyword>
<gene>
    <name evidence="5" type="primary">vapC</name>
    <name evidence="7" type="ORF">GGQ63_001473</name>
</gene>
<dbReference type="CDD" id="cd18683">
    <property type="entry name" value="PIN_VapC-like"/>
    <property type="match status" value="1"/>
</dbReference>
<evidence type="ECO:0000313" key="8">
    <source>
        <dbReference type="Proteomes" id="UP000523821"/>
    </source>
</evidence>
<evidence type="ECO:0000313" key="7">
    <source>
        <dbReference type="EMBL" id="MBB5752419.1"/>
    </source>
</evidence>
<dbReference type="EMBL" id="JACHOO010000003">
    <property type="protein sequence ID" value="MBB5752419.1"/>
    <property type="molecule type" value="Genomic_DNA"/>
</dbReference>
<dbReference type="Gene3D" id="3.40.50.1010">
    <property type="entry name" value="5'-nuclease"/>
    <property type="match status" value="1"/>
</dbReference>
<protein>
    <recommendedName>
        <fullName evidence="5">Ribonuclease VapC</fullName>
        <shortName evidence="5">RNase VapC</shortName>
        <ecNumber evidence="5">3.1.-.-</ecNumber>
    </recommendedName>
    <alternativeName>
        <fullName evidence="5">Toxin VapC</fullName>
    </alternativeName>
</protein>
<feature type="binding site" evidence="5">
    <location>
        <position position="5"/>
    </location>
    <ligand>
        <name>Mg(2+)</name>
        <dbReference type="ChEBI" id="CHEBI:18420"/>
    </ligand>
</feature>
<keyword evidence="5" id="KW-0460">Magnesium</keyword>
<evidence type="ECO:0000256" key="3">
    <source>
        <dbReference type="ARBA" id="ARBA00022723"/>
    </source>
</evidence>
<evidence type="ECO:0000256" key="2">
    <source>
        <dbReference type="ARBA" id="ARBA00022722"/>
    </source>
</evidence>
<evidence type="ECO:0000259" key="6">
    <source>
        <dbReference type="Pfam" id="PF01850"/>
    </source>
</evidence>
<dbReference type="HAMAP" id="MF_00265">
    <property type="entry name" value="VapC_Nob1"/>
    <property type="match status" value="1"/>
</dbReference>
<keyword evidence="3 5" id="KW-0479">Metal-binding</keyword>
<dbReference type="InterPro" id="IPR002716">
    <property type="entry name" value="PIN_dom"/>
</dbReference>
<evidence type="ECO:0000256" key="1">
    <source>
        <dbReference type="ARBA" id="ARBA00022649"/>
    </source>
</evidence>
<reference evidence="7 8" key="1">
    <citation type="submission" date="2020-08" db="EMBL/GenBank/DDBJ databases">
        <title>Genomic Encyclopedia of Type Strains, Phase IV (KMG-IV): sequencing the most valuable type-strain genomes for metagenomic binning, comparative biology and taxonomic classification.</title>
        <authorList>
            <person name="Goeker M."/>
        </authorList>
    </citation>
    <scope>NUCLEOTIDE SEQUENCE [LARGE SCALE GENOMIC DNA]</scope>
    <source>
        <strain evidence="7 8">DSM 16268</strain>
    </source>
</reference>
<evidence type="ECO:0000256" key="4">
    <source>
        <dbReference type="ARBA" id="ARBA00022801"/>
    </source>
</evidence>
<dbReference type="AlphaFoldDB" id="A0A7W9CVF4"/>
<comment type="similarity">
    <text evidence="5">Belongs to the PINc/VapC protein family.</text>
</comment>
<evidence type="ECO:0000256" key="5">
    <source>
        <dbReference type="HAMAP-Rule" id="MF_00265"/>
    </source>
</evidence>
<accession>A0A7W9CVF4</accession>
<dbReference type="Pfam" id="PF01850">
    <property type="entry name" value="PIN"/>
    <property type="match status" value="1"/>
</dbReference>
<dbReference type="GO" id="GO:0090729">
    <property type="term" value="F:toxin activity"/>
    <property type="evidence" value="ECO:0007669"/>
    <property type="project" value="UniProtKB-KW"/>
</dbReference>
<keyword evidence="1 5" id="KW-1277">Toxin-antitoxin system</keyword>
<keyword evidence="5" id="KW-0800">Toxin</keyword>
<name>A0A7W9CVF4_9HYPH</name>
<dbReference type="GO" id="GO:0016787">
    <property type="term" value="F:hydrolase activity"/>
    <property type="evidence" value="ECO:0007669"/>
    <property type="project" value="UniProtKB-KW"/>
</dbReference>
<dbReference type="InterPro" id="IPR022907">
    <property type="entry name" value="VapC_family"/>
</dbReference>
<dbReference type="SUPFAM" id="SSF88723">
    <property type="entry name" value="PIN domain-like"/>
    <property type="match status" value="1"/>
</dbReference>
<sequence>MIGLDTNVLVRLYAADDAAQRRRALDLIEALPDGEHAVVNIVVIVELMWTLRRAYRFDADSLAVVARHLTEHVRLFVPEKDLLREAVHRARETGGDIPDHLIALLNRRHGAAVTYTFDAGVAKAEDFALLRN</sequence>
<dbReference type="Proteomes" id="UP000523821">
    <property type="component" value="Unassembled WGS sequence"/>
</dbReference>
<dbReference type="GO" id="GO:0004540">
    <property type="term" value="F:RNA nuclease activity"/>
    <property type="evidence" value="ECO:0007669"/>
    <property type="project" value="InterPro"/>
</dbReference>
<dbReference type="EC" id="3.1.-.-" evidence="5"/>
<organism evidence="7 8">
    <name type="scientific">Prosthecomicrobium pneumaticum</name>
    <dbReference type="NCBI Taxonomy" id="81895"/>
    <lineage>
        <taxon>Bacteria</taxon>
        <taxon>Pseudomonadati</taxon>
        <taxon>Pseudomonadota</taxon>
        <taxon>Alphaproteobacteria</taxon>
        <taxon>Hyphomicrobiales</taxon>
        <taxon>Kaistiaceae</taxon>
        <taxon>Prosthecomicrobium</taxon>
    </lineage>
</organism>
<dbReference type="InterPro" id="IPR029060">
    <property type="entry name" value="PIN-like_dom_sf"/>
</dbReference>
<dbReference type="RefSeq" id="WP_183854197.1">
    <property type="nucleotide sequence ID" value="NZ_JACHOO010000003.1"/>
</dbReference>
<keyword evidence="8" id="KW-1185">Reference proteome</keyword>
<comment type="caution">
    <text evidence="7">The sequence shown here is derived from an EMBL/GenBank/DDBJ whole genome shotgun (WGS) entry which is preliminary data.</text>
</comment>
<comment type="function">
    <text evidence="5">Toxic component of a toxin-antitoxin (TA) system. An RNase.</text>
</comment>
<proteinExistence type="inferred from homology"/>
<feature type="domain" description="PIN" evidence="6">
    <location>
        <begin position="4"/>
        <end position="124"/>
    </location>
</feature>
<dbReference type="GO" id="GO:0000287">
    <property type="term" value="F:magnesium ion binding"/>
    <property type="evidence" value="ECO:0007669"/>
    <property type="project" value="UniProtKB-UniRule"/>
</dbReference>
<keyword evidence="2 5" id="KW-0540">Nuclease</keyword>